<reference evidence="2 3" key="1">
    <citation type="submission" date="2017-05" db="EMBL/GenBank/DDBJ databases">
        <authorList>
            <person name="Song R."/>
            <person name="Chenine A.L."/>
            <person name="Ruprecht R.M."/>
        </authorList>
    </citation>
    <scope>NUCLEOTIDE SEQUENCE [LARGE SCALE GENOMIC DNA]</scope>
    <source>
        <strain evidence="2">PD5205</strain>
    </source>
</reference>
<feature type="region of interest" description="Disordered" evidence="1">
    <location>
        <begin position="25"/>
        <end position="87"/>
    </location>
</feature>
<feature type="compositionally biased region" description="Polar residues" evidence="1">
    <location>
        <begin position="72"/>
        <end position="87"/>
    </location>
</feature>
<dbReference type="Proteomes" id="UP000195953">
    <property type="component" value="Chromosome 1"/>
</dbReference>
<proteinExistence type="predicted"/>
<feature type="compositionally biased region" description="Basic residues" evidence="1">
    <location>
        <begin position="436"/>
        <end position="448"/>
    </location>
</feature>
<evidence type="ECO:0000313" key="2">
    <source>
        <dbReference type="EMBL" id="SMR05144.1"/>
    </source>
</evidence>
<dbReference type="eggNOG" id="ENOG50334HM">
    <property type="taxonomic scope" value="Bacteria"/>
</dbReference>
<dbReference type="InterPro" id="IPR049928">
    <property type="entry name" value="XopP-like"/>
</dbReference>
<sequence>MHRVATSKQCSTELAEPVSLAAVPADPAAAASTSVDDSARPSSPLDGLSARPTKPVKPRIAGSSAALPGPSHTASSPASDKQPQSTDPADILQTALRRVEIWNEVITRDDEQRSQPGAAPLLSREKRVELSLNAMKSAREGLQAIVDLKLQNPLTSDALVENEAALCTILGMSAAHGYAAREELLREEWAQQFSMPEPTDPTISRTTVRASVHHADVERQDPDQWSGYLSEIEKYRSAMYESLRRMKKPEAHGKTIENVPTMMELIKVGLGLCHEQMQPIRCLLVDIYRLRLLRQVEASGSHDVTARLHELCEVKNYFEDTVADAFTALGHVVTGSVRPSEASAALTPQIVAQHKDVLEDYAEQFGRVSLGLCLDVAALIKGDGDDNIWQSMLDLAQALTDYRQCVLDLIRSVGPGKREVIAPPPATIEESPASRARPKSARKHRKPGNRAAAESSLVPAPPAVPNDTRTLAQQQADIVLKKFPLERAMVTELDADPIQIANRLGKDTGSVNEMMHCSRQDAMIAFTFVRSSIQGWFAKDQLLQAKAKLPPGDERIAQLSERLELLGMIEQRVQTRETDALKSDTQPRAPHLSRLLEMHQVASVTSPTRLRSDNDSGDHGTLFEMRIEHAPLSNGERPAPWFVHLHTAKPVTANAVPSLAYKEFTAVHLKTAKEKNLGKSWEMLMQALGNNDAKVHRSKIDSALLASLWHVHRSGKSSPEKFPNQ</sequence>
<dbReference type="EMBL" id="LT853885">
    <property type="protein sequence ID" value="SMR05144.1"/>
    <property type="molecule type" value="Genomic_DNA"/>
</dbReference>
<dbReference type="RefSeq" id="WP_231892692.1">
    <property type="nucleotide sequence ID" value="NZ_CP016830.1"/>
</dbReference>
<dbReference type="AlphaFoldDB" id="A0A1Y6HNQ4"/>
<protein>
    <submittedName>
        <fullName evidence="2">Type III effector protein XopP</fullName>
    </submittedName>
</protein>
<gene>
    <name evidence="2" type="primary">xopP_3</name>
    <name evidence="2" type="ORF">PD5205_03872</name>
</gene>
<accession>A0A1Y6HNQ4</accession>
<dbReference type="NCBIfam" id="NF041354">
    <property type="entry name" value="XopP"/>
    <property type="match status" value="1"/>
</dbReference>
<feature type="compositionally biased region" description="Low complexity" evidence="1">
    <location>
        <begin position="25"/>
        <end position="36"/>
    </location>
</feature>
<evidence type="ECO:0000256" key="1">
    <source>
        <dbReference type="SAM" id="MobiDB-lite"/>
    </source>
</evidence>
<organism evidence="2 3">
    <name type="scientific">Xanthomonas fragariae</name>
    <dbReference type="NCBI Taxonomy" id="48664"/>
    <lineage>
        <taxon>Bacteria</taxon>
        <taxon>Pseudomonadati</taxon>
        <taxon>Pseudomonadota</taxon>
        <taxon>Gammaproteobacteria</taxon>
        <taxon>Lysobacterales</taxon>
        <taxon>Lysobacteraceae</taxon>
        <taxon>Xanthomonas</taxon>
    </lineage>
</organism>
<evidence type="ECO:0000313" key="3">
    <source>
        <dbReference type="Proteomes" id="UP000195953"/>
    </source>
</evidence>
<name>A0A1Y6HNQ4_9XANT</name>
<feature type="region of interest" description="Disordered" evidence="1">
    <location>
        <begin position="418"/>
        <end position="465"/>
    </location>
</feature>